<dbReference type="InterPro" id="IPR011419">
    <property type="entry name" value="ATP12_ATP_synth-F1-assembly"/>
</dbReference>
<dbReference type="GO" id="GO:0005739">
    <property type="term" value="C:mitochondrion"/>
    <property type="evidence" value="ECO:0007669"/>
    <property type="project" value="UniProtKB-SubCell"/>
</dbReference>
<dbReference type="GO" id="GO:0033615">
    <property type="term" value="P:mitochondrial proton-transporting ATP synthase complex assembly"/>
    <property type="evidence" value="ECO:0007669"/>
    <property type="project" value="TreeGrafter"/>
</dbReference>
<evidence type="ECO:0000313" key="6">
    <source>
        <dbReference type="Proteomes" id="UP000038045"/>
    </source>
</evidence>
<organism evidence="6 7">
    <name type="scientific">Parastrongyloides trichosuri</name>
    <name type="common">Possum-specific nematode worm</name>
    <dbReference type="NCBI Taxonomy" id="131310"/>
    <lineage>
        <taxon>Eukaryota</taxon>
        <taxon>Metazoa</taxon>
        <taxon>Ecdysozoa</taxon>
        <taxon>Nematoda</taxon>
        <taxon>Chromadorea</taxon>
        <taxon>Rhabditida</taxon>
        <taxon>Tylenchina</taxon>
        <taxon>Panagrolaimomorpha</taxon>
        <taxon>Strongyloidoidea</taxon>
        <taxon>Strongyloididae</taxon>
        <taxon>Parastrongyloides</taxon>
    </lineage>
</organism>
<keyword evidence="4" id="KW-0496">Mitochondrion</keyword>
<dbReference type="WBParaSite" id="PTRK_0001142100.1">
    <property type="protein sequence ID" value="PTRK_0001142100.1"/>
    <property type="gene ID" value="PTRK_0001142100"/>
</dbReference>
<dbReference type="Gene3D" id="1.10.3580.10">
    <property type="entry name" value="ATP12 ATPase"/>
    <property type="match status" value="1"/>
</dbReference>
<proteinExistence type="inferred from homology"/>
<dbReference type="PANTHER" id="PTHR21013:SF10">
    <property type="entry name" value="ATP SYNTHASE MITOCHONDRIAL F1 COMPLEX ASSEMBLY FACTOR 2"/>
    <property type="match status" value="1"/>
</dbReference>
<evidence type="ECO:0000256" key="4">
    <source>
        <dbReference type="ARBA" id="ARBA00023128"/>
    </source>
</evidence>
<dbReference type="Gene3D" id="3.30.2180.10">
    <property type="entry name" value="ATP12-like"/>
    <property type="match status" value="1"/>
</dbReference>
<sequence>MNSRFILSNFSKILNISNVCQVRNTSIFNRPKRFYKKVSVSKDIEDNNKFLVLLDGKKVKTLAQNTLKLPTELLAEAIANEFDSQLETLNMTHMRLTGLAFTAMDNPFHQTKESIVDNIMEFAETDTILYVSKEPEKLYKKEEELWLPVIDWANKKYNLNLEPTESLFDLPTISNESHENLKKYFHSFNFWQLIGYHYSVESVKSIMLPMATTENYMTIEKAVEASRIEQFYQSEVWGNVEWCHDLEEMELTCRLAAGTLFINLSK</sequence>
<protein>
    <submittedName>
        <fullName evidence="7">ATP synthase mitochondrial F1 complex assembly factor 2</fullName>
    </submittedName>
</protein>
<accession>A0A0N4ZSE1</accession>
<evidence type="ECO:0000313" key="7">
    <source>
        <dbReference type="WBParaSite" id="PTRK_0001142100.1"/>
    </source>
</evidence>
<keyword evidence="3" id="KW-0809">Transit peptide</keyword>
<reference evidence="7" key="1">
    <citation type="submission" date="2017-02" db="UniProtKB">
        <authorList>
            <consortium name="WormBaseParasite"/>
        </authorList>
    </citation>
    <scope>IDENTIFICATION</scope>
</reference>
<keyword evidence="5" id="KW-0143">Chaperone</keyword>
<dbReference type="Proteomes" id="UP000038045">
    <property type="component" value="Unplaced"/>
</dbReference>
<evidence type="ECO:0000256" key="5">
    <source>
        <dbReference type="ARBA" id="ARBA00023186"/>
    </source>
</evidence>
<name>A0A0N4ZSE1_PARTI</name>
<dbReference type="SUPFAM" id="SSF160909">
    <property type="entry name" value="ATP12-like"/>
    <property type="match status" value="1"/>
</dbReference>
<dbReference type="Pfam" id="PF07542">
    <property type="entry name" value="ATP12"/>
    <property type="match status" value="1"/>
</dbReference>
<evidence type="ECO:0000256" key="1">
    <source>
        <dbReference type="ARBA" id="ARBA00004173"/>
    </source>
</evidence>
<comment type="subcellular location">
    <subcellularLocation>
        <location evidence="1">Mitochondrion</location>
    </subcellularLocation>
</comment>
<dbReference type="InterPro" id="IPR042272">
    <property type="entry name" value="ATP12_ATP_synth-F1-assembly_N"/>
</dbReference>
<evidence type="ECO:0000256" key="3">
    <source>
        <dbReference type="ARBA" id="ARBA00022946"/>
    </source>
</evidence>
<keyword evidence="6" id="KW-1185">Reference proteome</keyword>
<comment type="similarity">
    <text evidence="2">Belongs to the ATP12 family.</text>
</comment>
<evidence type="ECO:0000256" key="2">
    <source>
        <dbReference type="ARBA" id="ARBA00008231"/>
    </source>
</evidence>
<dbReference type="STRING" id="131310.A0A0N4ZSE1"/>
<dbReference type="PANTHER" id="PTHR21013">
    <property type="entry name" value="ATP SYNTHASE MITOCHONDRIAL F1 COMPLEX ASSEMBLY FACTOR 2/ATP12 PROTEIN, MITOCHONDRIAL PRECURSOR"/>
    <property type="match status" value="1"/>
</dbReference>
<dbReference type="InterPro" id="IPR023335">
    <property type="entry name" value="ATP12_ortho_dom_sf"/>
</dbReference>
<dbReference type="AlphaFoldDB" id="A0A0N4ZSE1"/>